<comment type="caution">
    <text evidence="4">The sequence shown here is derived from an EMBL/GenBank/DDBJ whole genome shotgun (WGS) entry which is preliminary data.</text>
</comment>
<dbReference type="InterPro" id="IPR029058">
    <property type="entry name" value="AB_hydrolase_fold"/>
</dbReference>
<dbReference type="PANTHER" id="PTHR22946:SF9">
    <property type="entry name" value="POLYKETIDE TRANSFERASE AF380"/>
    <property type="match status" value="1"/>
</dbReference>
<evidence type="ECO:0000313" key="4">
    <source>
        <dbReference type="EMBL" id="MBB6095551.1"/>
    </source>
</evidence>
<protein>
    <recommendedName>
        <fullName evidence="3">Xaa-Pro dipeptidyl-peptidase-like domain-containing protein</fullName>
    </recommendedName>
</protein>
<keyword evidence="5" id="KW-1185">Reference proteome</keyword>
<sequence>MFSSTLRSALFLSLAFVWSACAFAQQDGPRNFPIPPDVATRAVDIWSEGTRMSATVFTRNDAGSGKLPTILMAHGWGGTAAALTRDAVGFAQAGYLVVSFDYRGWGKSDSRVILTQPAPDAAAKNKGRFTAEVREVREVVDPVDMLTDWQNALHWLQGEPRVDTARIGIWGSSQSGGYVAEMATRDHRIKVVYSQVGAFSGHGLGTTPEAYVDATKRARGEIGYPEPGIRVLGNLRGAPIYSRFANYAPVDHINDAGQIPMMIVVAENEELFDNRQHGILAYERYKGPKQLVVVPKIKHYGIYMEAWQQAHTLAREWFDKYLKS</sequence>
<dbReference type="Gene3D" id="3.40.50.1820">
    <property type="entry name" value="alpha/beta hydrolase"/>
    <property type="match status" value="1"/>
</dbReference>
<dbReference type="InterPro" id="IPR050261">
    <property type="entry name" value="FrsA_esterase"/>
</dbReference>
<dbReference type="EMBL" id="JACHHZ010000005">
    <property type="protein sequence ID" value="MBB6095551.1"/>
    <property type="molecule type" value="Genomic_DNA"/>
</dbReference>
<dbReference type="AlphaFoldDB" id="A0A841HQC6"/>
<dbReference type="PANTHER" id="PTHR22946">
    <property type="entry name" value="DIENELACTONE HYDROLASE DOMAIN-CONTAINING PROTEIN-RELATED"/>
    <property type="match status" value="1"/>
</dbReference>
<evidence type="ECO:0000256" key="2">
    <source>
        <dbReference type="SAM" id="SignalP"/>
    </source>
</evidence>
<proteinExistence type="predicted"/>
<dbReference type="InterPro" id="IPR000383">
    <property type="entry name" value="Xaa-Pro-like_dom"/>
</dbReference>
<keyword evidence="2" id="KW-0732">Signal</keyword>
<evidence type="ECO:0000256" key="1">
    <source>
        <dbReference type="ARBA" id="ARBA00022801"/>
    </source>
</evidence>
<gene>
    <name evidence="4" type="ORF">HNQ60_004441</name>
</gene>
<feature type="signal peptide" evidence="2">
    <location>
        <begin position="1"/>
        <end position="24"/>
    </location>
</feature>
<dbReference type="Proteomes" id="UP000588068">
    <property type="component" value="Unassembled WGS sequence"/>
</dbReference>
<reference evidence="4 5" key="1">
    <citation type="submission" date="2020-08" db="EMBL/GenBank/DDBJ databases">
        <title>Genomic Encyclopedia of Type Strains, Phase IV (KMG-IV): sequencing the most valuable type-strain genomes for metagenomic binning, comparative biology and taxonomic classification.</title>
        <authorList>
            <person name="Goeker M."/>
        </authorList>
    </citation>
    <scope>NUCLEOTIDE SEQUENCE [LARGE SCALE GENOMIC DNA]</scope>
    <source>
        <strain evidence="4 5">DSM 26723</strain>
    </source>
</reference>
<dbReference type="PROSITE" id="PS51257">
    <property type="entry name" value="PROKAR_LIPOPROTEIN"/>
    <property type="match status" value="1"/>
</dbReference>
<organism evidence="4 5">
    <name type="scientific">Povalibacter uvarum</name>
    <dbReference type="NCBI Taxonomy" id="732238"/>
    <lineage>
        <taxon>Bacteria</taxon>
        <taxon>Pseudomonadati</taxon>
        <taxon>Pseudomonadota</taxon>
        <taxon>Gammaproteobacteria</taxon>
        <taxon>Steroidobacterales</taxon>
        <taxon>Steroidobacteraceae</taxon>
        <taxon>Povalibacter</taxon>
    </lineage>
</organism>
<dbReference type="RefSeq" id="WP_184334907.1">
    <property type="nucleotide sequence ID" value="NZ_JACHHZ010000005.1"/>
</dbReference>
<feature type="domain" description="Xaa-Pro dipeptidyl-peptidase-like" evidence="3">
    <location>
        <begin position="49"/>
        <end position="201"/>
    </location>
</feature>
<evidence type="ECO:0000259" key="3">
    <source>
        <dbReference type="Pfam" id="PF02129"/>
    </source>
</evidence>
<evidence type="ECO:0000313" key="5">
    <source>
        <dbReference type="Proteomes" id="UP000588068"/>
    </source>
</evidence>
<accession>A0A841HQC6</accession>
<feature type="chain" id="PRO_5032449155" description="Xaa-Pro dipeptidyl-peptidase-like domain-containing protein" evidence="2">
    <location>
        <begin position="25"/>
        <end position="324"/>
    </location>
</feature>
<dbReference type="Pfam" id="PF02129">
    <property type="entry name" value="Peptidase_S15"/>
    <property type="match status" value="1"/>
</dbReference>
<keyword evidence="1" id="KW-0378">Hydrolase</keyword>
<name>A0A841HQC6_9GAMM</name>
<dbReference type="GO" id="GO:0052689">
    <property type="term" value="F:carboxylic ester hydrolase activity"/>
    <property type="evidence" value="ECO:0007669"/>
    <property type="project" value="UniProtKB-ARBA"/>
</dbReference>
<dbReference type="SUPFAM" id="SSF53474">
    <property type="entry name" value="alpha/beta-Hydrolases"/>
    <property type="match status" value="1"/>
</dbReference>